<dbReference type="GO" id="GO:0004650">
    <property type="term" value="F:polygalacturonase activity"/>
    <property type="evidence" value="ECO:0007669"/>
    <property type="project" value="InterPro"/>
</dbReference>
<evidence type="ECO:0000259" key="3">
    <source>
        <dbReference type="Pfam" id="PF12708"/>
    </source>
</evidence>
<feature type="compositionally biased region" description="Low complexity" evidence="1">
    <location>
        <begin position="1421"/>
        <end position="1435"/>
    </location>
</feature>
<dbReference type="PANTHER" id="PTHR33928">
    <property type="entry name" value="POLYGALACTURONASE QRT3"/>
    <property type="match status" value="1"/>
</dbReference>
<feature type="compositionally biased region" description="Basic and acidic residues" evidence="1">
    <location>
        <begin position="365"/>
        <end position="374"/>
    </location>
</feature>
<evidence type="ECO:0000313" key="5">
    <source>
        <dbReference type="Proteomes" id="UP000800097"/>
    </source>
</evidence>
<dbReference type="GeneID" id="54553654"/>
<dbReference type="Proteomes" id="UP000800097">
    <property type="component" value="Unassembled WGS sequence"/>
</dbReference>
<feature type="chain" id="PRO_5025476276" evidence="2">
    <location>
        <begin position="19"/>
        <end position="1568"/>
    </location>
</feature>
<dbReference type="InterPro" id="IPR024535">
    <property type="entry name" value="RHGA/B-epi-like_pectate_lyase"/>
</dbReference>
<feature type="region of interest" description="Disordered" evidence="1">
    <location>
        <begin position="434"/>
        <end position="463"/>
    </location>
</feature>
<dbReference type="Gene3D" id="2.160.20.10">
    <property type="entry name" value="Single-stranded right-handed beta-helix, Pectin lyase-like"/>
    <property type="match status" value="3"/>
</dbReference>
<dbReference type="InterPro" id="IPR039279">
    <property type="entry name" value="QRT3-like"/>
</dbReference>
<dbReference type="InterPro" id="IPR011050">
    <property type="entry name" value="Pectin_lyase_fold/virulence"/>
</dbReference>
<dbReference type="GO" id="GO:0016829">
    <property type="term" value="F:lyase activity"/>
    <property type="evidence" value="ECO:0007669"/>
    <property type="project" value="UniProtKB-KW"/>
</dbReference>
<keyword evidence="2" id="KW-0732">Signal</keyword>
<feature type="region of interest" description="Disordered" evidence="1">
    <location>
        <begin position="108"/>
        <end position="135"/>
    </location>
</feature>
<evidence type="ECO:0000256" key="1">
    <source>
        <dbReference type="SAM" id="MobiDB-lite"/>
    </source>
</evidence>
<feature type="domain" description="Rhamnogalacturonase A/B/Epimerase-like pectate lyase" evidence="3">
    <location>
        <begin position="851"/>
        <end position="913"/>
    </location>
</feature>
<feature type="region of interest" description="Disordered" evidence="1">
    <location>
        <begin position="1419"/>
        <end position="1452"/>
    </location>
</feature>
<sequence>MSKWTLLLSFQLCYVAVAQYLQDYIDQQIPNPNGAGTVQAYFYQATYNDVPEQVIDLGHESVWLVYNCHYMKDICKNAYNFENTPRGIYPHPKSDIAQHVYGYDFNSGRESTTHASQRRKQSCPRSWKTSHKCPEADQRTVMRHDGPWLTTELEPGTRVNQIMNRPATPLSAAEDSKVRYTCDEFPPATWVEGGNGLDGNTPAQTRCAAMRCREGCKAEQDSSSHGALRRELQRLVEQRATEFHWFDEKKSVVLFFFTMTNVPDNVASRVWSYSAVDHSNPDRNIPISQGLSRRDLFGFEGANSTRGMRRWPKVTYEEIKAHIEAGLGHETVVPANDTATWTGLAGFTTMPELGLNSSLRWQDDDLERREEHRQSRGHGHGHGHGHALGERFSKKASHPSITPLLKRATDQDISSARKIVKDAILKSSRLNKARLAQSRRNHRGPNAGSKANRIATGNSTSNSPPLLKITDEIAKAAALVAEADGAVAVGNMTRRAVAASGSYWMGSLGRKGTVPWGNDPNYKVFRNVLDYGAVGDGVTFPPGTYLISSTIPLPFGTQVIGDAIDRTTLLAAASFVGLGVLSTDEYTGHSDPNGSDQEWFINTANFYRQIRNVIIDIRRCQGPQTCAGLHYQVAQATSTQNLEIIAAPGSSQIGIFAENGSGGQISDVVFRGGAIGLYGGEQQFTAQRLTFDGCTTGVQVIWDWGWVWKSVTMTNVDVGFKLVSDNGAGNIGSVTIMDSSFSNVGTAAVIITPPSSRPATGSTGIVLDKVSFSGVAAAVKDTSGAVLLDKSTAKVDQWTLGPIYEGSTTARSYSQGSKIGHFKRHSTLLDANGMYFERPKPQYDDRSVGDFIHLKDLGAAGDGVTDDTAAVQLALYAAQGKILFVDAGSYILTSTVMVPPGSKIVGETWSQFVASGSYFQDANNPKVMIRVGKEGDVGNVEMQDIIFTTRGPTAGAILVQWNIEAVNAGSAGMWDCHVRIGGATGTELTPAECPPVTSRTNTGCNAASLMMHLTNDPDLDDPSDPMVQTSIYVARGLLVESTKPTWMYGTASEHAVFYQYNFHKAKNIFAGMIQTESPYYQPTPPPPAPFDAVVGKFVGDPNYDCAAGDDFNGCDESWAVIIRESQNIFVAAAGLYSWFSTYTQDCIDLQACQKALVLLDSNGANIRIQNLITIGAKYMAVMNGKGILATDNLNVDTHPEWSQVSVLDVASDGAQFEELSWVHPSIWDMEQPAFTCSPPCHVKIPPWTGATRTVDYPLLTVSEGTWTSTITKAPLTITDLMFDVVTLTQGSSSNGKLKRQGFEAFMPTPATTPFWPSVVYTGPDGRPTTTAPTVAFPPPPASIGPGAPPPAKGSWPKRDIIPHMGDQESPMVPECAYFDTLCFVDKPWLYGGNNETGSGSAGGSSFDPDDENWEDLQTVCPRSQSSTSTRPTPTSKIQEPTPSPYEHGDPMQNEVHCYNSGETTERVRMENAANSFCKGVGEAGDILIENFFQSNEYPFPYNGGIGTVKIKISLEVAEGCVWAYDYDECRRYLRVPTDSCNCGGVNGKEGGVVSNNCLSWRIDPNRQL</sequence>
<gene>
    <name evidence="4" type="ORF">EI97DRAFT_453791</name>
</gene>
<feature type="region of interest" description="Disordered" evidence="1">
    <location>
        <begin position="365"/>
        <end position="389"/>
    </location>
</feature>
<name>A0A6A6J6K2_WESOR</name>
<dbReference type="PANTHER" id="PTHR33928:SF2">
    <property type="entry name" value="PECTATE LYASE SUPERFAMILY PROTEIN DOMAIN-CONTAINING PROTEIN-RELATED"/>
    <property type="match status" value="1"/>
</dbReference>
<evidence type="ECO:0000256" key="2">
    <source>
        <dbReference type="SAM" id="SignalP"/>
    </source>
</evidence>
<feature type="signal peptide" evidence="2">
    <location>
        <begin position="1"/>
        <end position="18"/>
    </location>
</feature>
<evidence type="ECO:0000313" key="4">
    <source>
        <dbReference type="EMBL" id="KAF2271266.1"/>
    </source>
</evidence>
<dbReference type="CDD" id="cd23668">
    <property type="entry name" value="GH55_beta13glucanase-like"/>
    <property type="match status" value="1"/>
</dbReference>
<dbReference type="InterPro" id="IPR012334">
    <property type="entry name" value="Pectin_lyas_fold"/>
</dbReference>
<dbReference type="OrthoDB" id="1046782at2759"/>
<accession>A0A6A6J6K2</accession>
<feature type="compositionally biased region" description="Basic residues" evidence="1">
    <location>
        <begin position="434"/>
        <end position="443"/>
    </location>
</feature>
<feature type="region of interest" description="Disordered" evidence="1">
    <location>
        <begin position="1395"/>
        <end position="1414"/>
    </location>
</feature>
<reference evidence="4" key="1">
    <citation type="journal article" date="2020" name="Stud. Mycol.">
        <title>101 Dothideomycetes genomes: a test case for predicting lifestyles and emergence of pathogens.</title>
        <authorList>
            <person name="Haridas S."/>
            <person name="Albert R."/>
            <person name="Binder M."/>
            <person name="Bloem J."/>
            <person name="Labutti K."/>
            <person name="Salamov A."/>
            <person name="Andreopoulos B."/>
            <person name="Baker S."/>
            <person name="Barry K."/>
            <person name="Bills G."/>
            <person name="Bluhm B."/>
            <person name="Cannon C."/>
            <person name="Castanera R."/>
            <person name="Culley D."/>
            <person name="Daum C."/>
            <person name="Ezra D."/>
            <person name="Gonzalez J."/>
            <person name="Henrissat B."/>
            <person name="Kuo A."/>
            <person name="Liang C."/>
            <person name="Lipzen A."/>
            <person name="Lutzoni F."/>
            <person name="Magnuson J."/>
            <person name="Mondo S."/>
            <person name="Nolan M."/>
            <person name="Ohm R."/>
            <person name="Pangilinan J."/>
            <person name="Park H.-J."/>
            <person name="Ramirez L."/>
            <person name="Alfaro M."/>
            <person name="Sun H."/>
            <person name="Tritt A."/>
            <person name="Yoshinaga Y."/>
            <person name="Zwiers L.-H."/>
            <person name="Turgeon B."/>
            <person name="Goodwin S."/>
            <person name="Spatafora J."/>
            <person name="Crous P."/>
            <person name="Grigoriev I."/>
        </authorList>
    </citation>
    <scope>NUCLEOTIDE SEQUENCE</scope>
    <source>
        <strain evidence="4">CBS 379.55</strain>
    </source>
</reference>
<feature type="domain" description="Rhamnogalacturonase A/B/Epimerase-like pectate lyase" evidence="3">
    <location>
        <begin position="540"/>
        <end position="720"/>
    </location>
</feature>
<dbReference type="RefSeq" id="XP_033648805.1">
    <property type="nucleotide sequence ID" value="XM_033800479.1"/>
</dbReference>
<dbReference type="Pfam" id="PF12708">
    <property type="entry name" value="Pect-lyase_RHGA_epim"/>
    <property type="match status" value="2"/>
</dbReference>
<keyword evidence="5" id="KW-1185">Reference proteome</keyword>
<feature type="compositionally biased region" description="Basic residues" evidence="1">
    <location>
        <begin position="375"/>
        <end position="385"/>
    </location>
</feature>
<protein>
    <submittedName>
        <fullName evidence="4">Pectin lyase-like protein</fullName>
    </submittedName>
</protein>
<proteinExistence type="predicted"/>
<dbReference type="EMBL" id="ML986555">
    <property type="protein sequence ID" value="KAF2271266.1"/>
    <property type="molecule type" value="Genomic_DNA"/>
</dbReference>
<organism evidence="4 5">
    <name type="scientific">Westerdykella ornata</name>
    <dbReference type="NCBI Taxonomy" id="318751"/>
    <lineage>
        <taxon>Eukaryota</taxon>
        <taxon>Fungi</taxon>
        <taxon>Dikarya</taxon>
        <taxon>Ascomycota</taxon>
        <taxon>Pezizomycotina</taxon>
        <taxon>Dothideomycetes</taxon>
        <taxon>Pleosporomycetidae</taxon>
        <taxon>Pleosporales</taxon>
        <taxon>Sporormiaceae</taxon>
        <taxon>Westerdykella</taxon>
    </lineage>
</organism>
<dbReference type="SUPFAM" id="SSF51126">
    <property type="entry name" value="Pectin lyase-like"/>
    <property type="match status" value="2"/>
</dbReference>
<keyword evidence="4" id="KW-0456">Lyase</keyword>